<dbReference type="AlphaFoldDB" id="A0A439CVL3"/>
<comment type="caution">
    <text evidence="6">The sequence shown here is derived from an EMBL/GenBank/DDBJ whole genome shotgun (WGS) entry which is preliminary data.</text>
</comment>
<dbReference type="FunFam" id="3.40.605.10:FF:000005">
    <property type="entry name" value="Succinate-semialdehyde dehydrogenase I"/>
    <property type="match status" value="1"/>
</dbReference>
<proteinExistence type="inferred from homology"/>
<keyword evidence="7" id="KW-1185">Reference proteome</keyword>
<evidence type="ECO:0000256" key="2">
    <source>
        <dbReference type="ARBA" id="ARBA00023002"/>
    </source>
</evidence>
<evidence type="ECO:0000259" key="5">
    <source>
        <dbReference type="Pfam" id="PF00171"/>
    </source>
</evidence>
<dbReference type="InterPro" id="IPR015590">
    <property type="entry name" value="Aldehyde_DH_dom"/>
</dbReference>
<comment type="similarity">
    <text evidence="1 4">Belongs to the aldehyde dehydrogenase family.</text>
</comment>
<dbReference type="PANTHER" id="PTHR43353">
    <property type="entry name" value="SUCCINATE-SEMIALDEHYDE DEHYDROGENASE, MITOCHONDRIAL"/>
    <property type="match status" value="1"/>
</dbReference>
<evidence type="ECO:0000256" key="1">
    <source>
        <dbReference type="ARBA" id="ARBA00009986"/>
    </source>
</evidence>
<evidence type="ECO:0000313" key="6">
    <source>
        <dbReference type="EMBL" id="RWA06195.1"/>
    </source>
</evidence>
<dbReference type="Proteomes" id="UP000286045">
    <property type="component" value="Unassembled WGS sequence"/>
</dbReference>
<dbReference type="GO" id="GO:0004777">
    <property type="term" value="F:succinate-semialdehyde dehydrogenase (NAD+) activity"/>
    <property type="evidence" value="ECO:0007669"/>
    <property type="project" value="TreeGrafter"/>
</dbReference>
<dbReference type="InterPro" id="IPR029510">
    <property type="entry name" value="Ald_DH_CS_GLU"/>
</dbReference>
<evidence type="ECO:0000256" key="3">
    <source>
        <dbReference type="PROSITE-ProRule" id="PRU10007"/>
    </source>
</evidence>
<dbReference type="InterPro" id="IPR016161">
    <property type="entry name" value="Ald_DH/histidinol_DH"/>
</dbReference>
<dbReference type="Pfam" id="PF00171">
    <property type="entry name" value="Aldedh"/>
    <property type="match status" value="2"/>
</dbReference>
<dbReference type="PANTHER" id="PTHR43353:SF11">
    <property type="entry name" value="SUCCINATE SEMIALDEHYDE DEHYDROGENASE (EUROFUNG)"/>
    <property type="match status" value="1"/>
</dbReference>
<dbReference type="EMBL" id="RYZI01000359">
    <property type="protein sequence ID" value="RWA06195.1"/>
    <property type="molecule type" value="Genomic_DNA"/>
</dbReference>
<dbReference type="GO" id="GO:0005737">
    <property type="term" value="C:cytoplasm"/>
    <property type="evidence" value="ECO:0007669"/>
    <property type="project" value="TreeGrafter"/>
</dbReference>
<evidence type="ECO:0000256" key="4">
    <source>
        <dbReference type="RuleBase" id="RU003345"/>
    </source>
</evidence>
<dbReference type="PROSITE" id="PS00687">
    <property type="entry name" value="ALDEHYDE_DEHYDR_GLU"/>
    <property type="match status" value="1"/>
</dbReference>
<accession>A0A439CVL3</accession>
<reference evidence="6 7" key="1">
    <citation type="submission" date="2018-12" db="EMBL/GenBank/DDBJ databases">
        <title>Draft genome sequence of Xylaria grammica IHI A82.</title>
        <authorList>
            <person name="Buettner E."/>
            <person name="Kellner H."/>
        </authorList>
    </citation>
    <scope>NUCLEOTIDE SEQUENCE [LARGE SCALE GENOMIC DNA]</scope>
    <source>
        <strain evidence="6 7">IHI A82</strain>
    </source>
</reference>
<protein>
    <recommendedName>
        <fullName evidence="5">Aldehyde dehydrogenase domain-containing protein</fullName>
    </recommendedName>
</protein>
<gene>
    <name evidence="6" type="ORF">EKO27_g8911</name>
</gene>
<dbReference type="InterPro" id="IPR016162">
    <property type="entry name" value="Ald_DH_N"/>
</dbReference>
<sequence length="432" mass="46747">MAPKVRLNDPSLLVGKNFINGEWIESISGKRFDVIDPATGELVGSCPESTAQDTEDAITSAAAALPEWRSRTGRDRSRILRRWYDLVMKNQQDLATLISWENGKAKADASGEVIFASSFLEWFSEEAARIYGDVIPHSAPGFRAAVVKEPVGVCGLITPWNFPAAMVTRKLGPALAAGCTVVVKTAGEPPFTANALAVLGERSGIPKGVINIVTALDNTAEIGETFCKSNTVRKISFTGSTRVGKLLMQQSSSTLKKLSLELGGNAPFIVFNDAHIDLALQGAIDIYPEFIRRLKESVSNFKVGHRLDAQTTHGPLVTQSAAERVNSLIQDALQNGAKVEAGGKRLHDLGPNFFAPTILTNLKPDMRIVNEEIFGPVAPIFRFETEDGVVNFANKCEVGLASYIYTQDVTRAASVSRVIRLWHGCAKHGSNV</sequence>
<evidence type="ECO:0000313" key="7">
    <source>
        <dbReference type="Proteomes" id="UP000286045"/>
    </source>
</evidence>
<dbReference type="STRING" id="363999.A0A439CVL3"/>
<name>A0A439CVL3_9PEZI</name>
<feature type="domain" description="Aldehyde dehydrogenase" evidence="5">
    <location>
        <begin position="23"/>
        <end position="284"/>
    </location>
</feature>
<dbReference type="SUPFAM" id="SSF53720">
    <property type="entry name" value="ALDH-like"/>
    <property type="match status" value="1"/>
</dbReference>
<dbReference type="CDD" id="cd07103">
    <property type="entry name" value="ALDH_F5_SSADH_GabD"/>
    <property type="match status" value="1"/>
</dbReference>
<dbReference type="Gene3D" id="3.40.605.10">
    <property type="entry name" value="Aldehyde Dehydrogenase, Chain A, domain 1"/>
    <property type="match status" value="1"/>
</dbReference>
<feature type="domain" description="Aldehyde dehydrogenase" evidence="5">
    <location>
        <begin position="285"/>
        <end position="419"/>
    </location>
</feature>
<organism evidence="6 7">
    <name type="scientific">Xylaria grammica</name>
    <dbReference type="NCBI Taxonomy" id="363999"/>
    <lineage>
        <taxon>Eukaryota</taxon>
        <taxon>Fungi</taxon>
        <taxon>Dikarya</taxon>
        <taxon>Ascomycota</taxon>
        <taxon>Pezizomycotina</taxon>
        <taxon>Sordariomycetes</taxon>
        <taxon>Xylariomycetidae</taxon>
        <taxon>Xylariales</taxon>
        <taxon>Xylariaceae</taxon>
        <taxon>Xylaria</taxon>
    </lineage>
</organism>
<keyword evidence="2 4" id="KW-0560">Oxidoreductase</keyword>
<dbReference type="InterPro" id="IPR016163">
    <property type="entry name" value="Ald_DH_C"/>
</dbReference>
<dbReference type="GO" id="GO:0009450">
    <property type="term" value="P:gamma-aminobutyric acid catabolic process"/>
    <property type="evidence" value="ECO:0007669"/>
    <property type="project" value="TreeGrafter"/>
</dbReference>
<feature type="active site" evidence="3">
    <location>
        <position position="261"/>
    </location>
</feature>
<dbReference type="Gene3D" id="3.40.309.10">
    <property type="entry name" value="Aldehyde Dehydrogenase, Chain A, domain 2"/>
    <property type="match status" value="1"/>
</dbReference>
<dbReference type="InterPro" id="IPR050740">
    <property type="entry name" value="Aldehyde_DH_Superfamily"/>
</dbReference>